<evidence type="ECO:0000313" key="1">
    <source>
        <dbReference type="EMBL" id="KRY84777.1"/>
    </source>
</evidence>
<evidence type="ECO:0000313" key="2">
    <source>
        <dbReference type="Proteomes" id="UP000054995"/>
    </source>
</evidence>
<sequence>MQGQLNYPCVLQAGYHRYQLVVQSQLFDFPMYRLAKMEVAALYPRIQEVALNCGYQACFKITNYCLWIETDHEDCRFVY</sequence>
<proteinExistence type="predicted"/>
<dbReference type="Proteomes" id="UP000054995">
    <property type="component" value="Unassembled WGS sequence"/>
</dbReference>
<protein>
    <submittedName>
        <fullName evidence="1">Uncharacterized protein</fullName>
    </submittedName>
</protein>
<organism evidence="1 2">
    <name type="scientific">Trichinella pseudospiralis</name>
    <name type="common">Parasitic roundworm</name>
    <dbReference type="NCBI Taxonomy" id="6337"/>
    <lineage>
        <taxon>Eukaryota</taxon>
        <taxon>Metazoa</taxon>
        <taxon>Ecdysozoa</taxon>
        <taxon>Nematoda</taxon>
        <taxon>Enoplea</taxon>
        <taxon>Dorylaimia</taxon>
        <taxon>Trichinellida</taxon>
        <taxon>Trichinellidae</taxon>
        <taxon>Trichinella</taxon>
    </lineage>
</organism>
<dbReference type="OrthoDB" id="5911990at2759"/>
<name>A0A0V1FFI3_TRIPS</name>
<dbReference type="AlphaFoldDB" id="A0A0V1FFI3"/>
<keyword evidence="2" id="KW-1185">Reference proteome</keyword>
<gene>
    <name evidence="1" type="ORF">T4D_16999</name>
</gene>
<dbReference type="EMBL" id="JYDT01000106">
    <property type="protein sequence ID" value="KRY84777.1"/>
    <property type="molecule type" value="Genomic_DNA"/>
</dbReference>
<accession>A0A0V1FFI3</accession>
<comment type="caution">
    <text evidence="1">The sequence shown here is derived from an EMBL/GenBank/DDBJ whole genome shotgun (WGS) entry which is preliminary data.</text>
</comment>
<reference evidence="1 2" key="1">
    <citation type="submission" date="2015-01" db="EMBL/GenBank/DDBJ databases">
        <title>Evolution of Trichinella species and genotypes.</title>
        <authorList>
            <person name="Korhonen P.K."/>
            <person name="Edoardo P."/>
            <person name="Giuseppe L.R."/>
            <person name="Gasser R.B."/>
        </authorList>
    </citation>
    <scope>NUCLEOTIDE SEQUENCE [LARGE SCALE GENOMIC DNA]</scope>
    <source>
        <strain evidence="1">ISS470</strain>
    </source>
</reference>